<feature type="domain" description="4Fe-4S ferredoxin-type" evidence="7">
    <location>
        <begin position="295"/>
        <end position="326"/>
    </location>
</feature>
<feature type="transmembrane region" description="Helical" evidence="6">
    <location>
        <begin position="6"/>
        <end position="24"/>
    </location>
</feature>
<proteinExistence type="predicted"/>
<evidence type="ECO:0000256" key="3">
    <source>
        <dbReference type="ARBA" id="ARBA00023002"/>
    </source>
</evidence>
<dbReference type="InterPro" id="IPR017900">
    <property type="entry name" value="4Fe4S_Fe_S_CS"/>
</dbReference>
<dbReference type="RefSeq" id="WP_237240466.1">
    <property type="nucleotide sequence ID" value="NZ_JAKKDU010000015.1"/>
</dbReference>
<dbReference type="PROSITE" id="PS51379">
    <property type="entry name" value="4FE4S_FER_2"/>
    <property type="match status" value="2"/>
</dbReference>
<gene>
    <name evidence="8" type="ORF">L3X37_12255</name>
</gene>
<feature type="transmembrane region" description="Helical" evidence="6">
    <location>
        <begin position="109"/>
        <end position="131"/>
    </location>
</feature>
<evidence type="ECO:0000313" key="9">
    <source>
        <dbReference type="Proteomes" id="UP001199795"/>
    </source>
</evidence>
<dbReference type="GO" id="GO:0051539">
    <property type="term" value="F:4 iron, 4 sulfur cluster binding"/>
    <property type="evidence" value="ECO:0007669"/>
    <property type="project" value="UniProtKB-KW"/>
</dbReference>
<keyword evidence="6" id="KW-0472">Membrane</keyword>
<dbReference type="PROSITE" id="PS00198">
    <property type="entry name" value="4FE4S_FER_1"/>
    <property type="match status" value="2"/>
</dbReference>
<evidence type="ECO:0000259" key="7">
    <source>
        <dbReference type="PROSITE" id="PS51379"/>
    </source>
</evidence>
<keyword evidence="9" id="KW-1185">Reference proteome</keyword>
<organism evidence="8 9">
    <name type="scientific">Wocania arenilitoris</name>
    <dbReference type="NCBI Taxonomy" id="2044858"/>
    <lineage>
        <taxon>Bacteria</taxon>
        <taxon>Pseudomonadati</taxon>
        <taxon>Bacteroidota</taxon>
        <taxon>Flavobacteriia</taxon>
        <taxon>Flavobacteriales</taxon>
        <taxon>Flavobacteriaceae</taxon>
        <taxon>Wocania</taxon>
    </lineage>
</organism>
<dbReference type="Proteomes" id="UP001199795">
    <property type="component" value="Unassembled WGS sequence"/>
</dbReference>
<feature type="domain" description="4Fe-4S ferredoxin-type" evidence="7">
    <location>
        <begin position="360"/>
        <end position="392"/>
    </location>
</feature>
<keyword evidence="4" id="KW-0408">Iron</keyword>
<dbReference type="GO" id="GO:0016491">
    <property type="term" value="F:oxidoreductase activity"/>
    <property type="evidence" value="ECO:0007669"/>
    <property type="project" value="UniProtKB-KW"/>
</dbReference>
<keyword evidence="2" id="KW-0479">Metal-binding</keyword>
<dbReference type="GO" id="GO:0046872">
    <property type="term" value="F:metal ion binding"/>
    <property type="evidence" value="ECO:0007669"/>
    <property type="project" value="UniProtKB-KW"/>
</dbReference>
<dbReference type="Pfam" id="PF13187">
    <property type="entry name" value="Fer4_9"/>
    <property type="match status" value="1"/>
</dbReference>
<dbReference type="GO" id="GO:0005886">
    <property type="term" value="C:plasma membrane"/>
    <property type="evidence" value="ECO:0007669"/>
    <property type="project" value="TreeGrafter"/>
</dbReference>
<comment type="caution">
    <text evidence="8">The sequence shown here is derived from an EMBL/GenBank/DDBJ whole genome shotgun (WGS) entry which is preliminary data.</text>
</comment>
<name>A0AAE3EP95_9FLAO</name>
<dbReference type="SUPFAM" id="SSF103501">
    <property type="entry name" value="Respiratory nitrate reductase 1 gamma chain"/>
    <property type="match status" value="1"/>
</dbReference>
<keyword evidence="1" id="KW-0004">4Fe-4S</keyword>
<sequence length="435" mass="49833">MEYLPNILFAILLIIGIGYFAKNVKKLIRNIKLGRDVDVSDNKSQRFKNMTMIALGQSKMVRRPVAGFLHLIVYVGFIIINIEVLEIIIDGIFRTHRIGLKVLPESVYGFLIGAFEVLAILVFISVIVFWVRRNVIKLARFWKREMTSWPKNDGNFILYFEMVLMTLFLIMNATDVHFQELNSGNVISQHIAPLFNGLSEGTLHFIERGAWWLHIIGILVFLNYLYFSKHLHILLAFPNTYYGKLAPKGQLDNLEAVTKEVQLMMDPDADPYAVPEDDGEAPEKFGASDVQDLNWVQLLNAYTCTECGRCTSECPANQTGKKLSPRKIMMDTRDRLEEVGKNIDINKGEFKEDGKQLLDNYITREELWACTSCNACTEACPVSIDPLSIILDMRRYLVMEQSAAPTELNNMMTNIENNGAPWPYNQMDRLNWKNE</sequence>
<evidence type="ECO:0000256" key="5">
    <source>
        <dbReference type="ARBA" id="ARBA00023014"/>
    </source>
</evidence>
<evidence type="ECO:0000256" key="6">
    <source>
        <dbReference type="SAM" id="Phobius"/>
    </source>
</evidence>
<dbReference type="InterPro" id="IPR017896">
    <property type="entry name" value="4Fe4S_Fe-S-bd"/>
</dbReference>
<keyword evidence="5" id="KW-0411">Iron-sulfur</keyword>
<feature type="transmembrane region" description="Helical" evidence="6">
    <location>
        <begin position="209"/>
        <end position="227"/>
    </location>
</feature>
<protein>
    <submittedName>
        <fullName evidence="8">(Fe-S)-binding protein</fullName>
    </submittedName>
</protein>
<keyword evidence="6" id="KW-0812">Transmembrane</keyword>
<dbReference type="PANTHER" id="PTHR43255:SF1">
    <property type="entry name" value="IRON-SULFUR-BINDING OXIDOREDUCTASE FADF-RELATED"/>
    <property type="match status" value="1"/>
</dbReference>
<dbReference type="EMBL" id="JAKKDU010000015">
    <property type="protein sequence ID" value="MCF7569131.1"/>
    <property type="molecule type" value="Genomic_DNA"/>
</dbReference>
<evidence type="ECO:0000256" key="2">
    <source>
        <dbReference type="ARBA" id="ARBA00022723"/>
    </source>
</evidence>
<dbReference type="InterPro" id="IPR009051">
    <property type="entry name" value="Helical_ferredxn"/>
</dbReference>
<feature type="transmembrane region" description="Helical" evidence="6">
    <location>
        <begin position="152"/>
        <end position="171"/>
    </location>
</feature>
<evidence type="ECO:0000256" key="4">
    <source>
        <dbReference type="ARBA" id="ARBA00023004"/>
    </source>
</evidence>
<reference evidence="8" key="1">
    <citation type="submission" date="2022-01" db="EMBL/GenBank/DDBJ databases">
        <title>Draft genome sequence of Sabulilitoribacter arenilitoris KCTC 52401.</title>
        <authorList>
            <person name="Oh J.-S."/>
        </authorList>
    </citation>
    <scope>NUCLEOTIDE SEQUENCE</scope>
    <source>
        <strain evidence="8">HMF6543</strain>
    </source>
</reference>
<dbReference type="SUPFAM" id="SSF46548">
    <property type="entry name" value="alpha-helical ferredoxin"/>
    <property type="match status" value="1"/>
</dbReference>
<keyword evidence="3" id="KW-0560">Oxidoreductase</keyword>
<dbReference type="InterPro" id="IPR051460">
    <property type="entry name" value="HdrC_iron-sulfur_subunit"/>
</dbReference>
<dbReference type="InterPro" id="IPR036197">
    <property type="entry name" value="NarG-like_sf"/>
</dbReference>
<evidence type="ECO:0000256" key="1">
    <source>
        <dbReference type="ARBA" id="ARBA00022485"/>
    </source>
</evidence>
<dbReference type="Gene3D" id="1.10.1060.10">
    <property type="entry name" value="Alpha-helical ferredoxin"/>
    <property type="match status" value="1"/>
</dbReference>
<evidence type="ECO:0000313" key="8">
    <source>
        <dbReference type="EMBL" id="MCF7569131.1"/>
    </source>
</evidence>
<keyword evidence="6" id="KW-1133">Transmembrane helix</keyword>
<dbReference type="AlphaFoldDB" id="A0AAE3EP95"/>
<dbReference type="PANTHER" id="PTHR43255">
    <property type="entry name" value="IRON-SULFUR-BINDING OXIDOREDUCTASE FADF-RELATED-RELATED"/>
    <property type="match status" value="1"/>
</dbReference>
<accession>A0AAE3EP95</accession>
<feature type="transmembrane region" description="Helical" evidence="6">
    <location>
        <begin position="68"/>
        <end position="89"/>
    </location>
</feature>